<sequence length="101" mass="10995">MLGLVLVALGSLWLLGQLIIGVAPLPPVDWLARDADPQRFWQFVYLAPSLLLALGVFLMRYRVHSIAGLRRERVNCAAFLLISAGVALVLGKLSCLLLASL</sequence>
<dbReference type="OrthoDB" id="6905257at2"/>
<accession>A0A1G8GJ34</accession>
<keyword evidence="3" id="KW-1185">Reference proteome</keyword>
<dbReference type="Proteomes" id="UP000199636">
    <property type="component" value="Unassembled WGS sequence"/>
</dbReference>
<organism evidence="2 3">
    <name type="scientific">Pseudomonas panipatensis</name>
    <dbReference type="NCBI Taxonomy" id="428992"/>
    <lineage>
        <taxon>Bacteria</taxon>
        <taxon>Pseudomonadati</taxon>
        <taxon>Pseudomonadota</taxon>
        <taxon>Gammaproteobacteria</taxon>
        <taxon>Pseudomonadales</taxon>
        <taxon>Pseudomonadaceae</taxon>
        <taxon>Pseudomonas</taxon>
    </lineage>
</organism>
<evidence type="ECO:0000256" key="1">
    <source>
        <dbReference type="SAM" id="Phobius"/>
    </source>
</evidence>
<protein>
    <submittedName>
        <fullName evidence="2">Uncharacterized protein</fullName>
    </submittedName>
</protein>
<keyword evidence="1" id="KW-1133">Transmembrane helix</keyword>
<evidence type="ECO:0000313" key="3">
    <source>
        <dbReference type="Proteomes" id="UP000199636"/>
    </source>
</evidence>
<name>A0A1G8GJ34_9PSED</name>
<proteinExistence type="predicted"/>
<dbReference type="RefSeq" id="WP_090262718.1">
    <property type="nucleotide sequence ID" value="NZ_FNDS01000004.1"/>
</dbReference>
<dbReference type="AlphaFoldDB" id="A0A1G8GJ34"/>
<keyword evidence="1" id="KW-0472">Membrane</keyword>
<reference evidence="3" key="1">
    <citation type="submission" date="2016-10" db="EMBL/GenBank/DDBJ databases">
        <authorList>
            <person name="Varghese N."/>
            <person name="Submissions S."/>
        </authorList>
    </citation>
    <scope>NUCLEOTIDE SEQUENCE [LARGE SCALE GENOMIC DNA]</scope>
    <source>
        <strain evidence="3">CCM 7469</strain>
    </source>
</reference>
<dbReference type="STRING" id="428992.SAMN05216272_104299"/>
<gene>
    <name evidence="2" type="ORF">SAMN05216272_104299</name>
</gene>
<feature type="transmembrane region" description="Helical" evidence="1">
    <location>
        <begin position="40"/>
        <end position="58"/>
    </location>
</feature>
<keyword evidence="1" id="KW-0812">Transmembrane</keyword>
<dbReference type="EMBL" id="FNDS01000004">
    <property type="protein sequence ID" value="SDH94317.1"/>
    <property type="molecule type" value="Genomic_DNA"/>
</dbReference>
<feature type="transmembrane region" description="Helical" evidence="1">
    <location>
        <begin position="78"/>
        <end position="99"/>
    </location>
</feature>
<evidence type="ECO:0000313" key="2">
    <source>
        <dbReference type="EMBL" id="SDH94317.1"/>
    </source>
</evidence>